<dbReference type="Proteomes" id="UP000315995">
    <property type="component" value="Chromosome"/>
</dbReference>
<accession>A0A5B8Y3V6</accession>
<name>A0A4Y6PSS4_PERCE</name>
<gene>
    <name evidence="1" type="ORF">FIV42_11710</name>
</gene>
<accession>A0A4Y6PSS4</accession>
<evidence type="ECO:0000313" key="2">
    <source>
        <dbReference type="Proteomes" id="UP000315995"/>
    </source>
</evidence>
<keyword evidence="2" id="KW-1185">Reference proteome</keyword>
<evidence type="ECO:0000313" key="1">
    <source>
        <dbReference type="EMBL" id="QDG51381.1"/>
    </source>
</evidence>
<proteinExistence type="predicted"/>
<dbReference type="RefSeq" id="WP_141197864.1">
    <property type="nucleotide sequence ID" value="NZ_CP041186.1"/>
</dbReference>
<reference evidence="1 2" key="1">
    <citation type="submission" date="2019-06" db="EMBL/GenBank/DDBJ databases">
        <title>Persicimonas caeni gen. nov., sp. nov., a predatory bacterium isolated from solar saltern.</title>
        <authorList>
            <person name="Wang S."/>
        </authorList>
    </citation>
    <scope>NUCLEOTIDE SEQUENCE [LARGE SCALE GENOMIC DNA]</scope>
    <source>
        <strain evidence="1 2">YN101</strain>
    </source>
</reference>
<protein>
    <submittedName>
        <fullName evidence="1">Uncharacterized protein</fullName>
    </submittedName>
</protein>
<dbReference type="AlphaFoldDB" id="A0A4Y6PSS4"/>
<dbReference type="EMBL" id="CP041186">
    <property type="protein sequence ID" value="QDG51381.1"/>
    <property type="molecule type" value="Genomic_DNA"/>
</dbReference>
<organism evidence="1 2">
    <name type="scientific">Persicimonas caeni</name>
    <dbReference type="NCBI Taxonomy" id="2292766"/>
    <lineage>
        <taxon>Bacteria</taxon>
        <taxon>Deltaproteobacteria</taxon>
        <taxon>Bradymonadales</taxon>
        <taxon>Bradymonadaceae</taxon>
        <taxon>Persicimonas</taxon>
    </lineage>
</organism>
<sequence>MLFEVLVGVFFIAVGAAVTLYQQHKTYKPPEGSALDEPIKFDELRNKPAKLARVADKISSVGIIRFEQIEGRNEHTVYEAFVIDSNGIPVTIAQELDHATALEKAQWLAAKLDVPLDDQSD</sequence>